<dbReference type="RefSeq" id="WP_406953287.1">
    <property type="nucleotide sequence ID" value="NZ_JAYMRW010000011.1"/>
</dbReference>
<evidence type="ECO:0000313" key="1">
    <source>
        <dbReference type="EMBL" id="MEM5450766.1"/>
    </source>
</evidence>
<organism evidence="1 2">
    <name type="scientific">Paraburkholderia guartelaensis</name>
    <dbReference type="NCBI Taxonomy" id="2546446"/>
    <lineage>
        <taxon>Bacteria</taxon>
        <taxon>Pseudomonadati</taxon>
        <taxon>Pseudomonadota</taxon>
        <taxon>Betaproteobacteria</taxon>
        <taxon>Burkholderiales</taxon>
        <taxon>Burkholderiaceae</taxon>
        <taxon>Paraburkholderia</taxon>
    </lineage>
</organism>
<name>A0ABU9SHD7_9BURK</name>
<evidence type="ECO:0008006" key="3">
    <source>
        <dbReference type="Google" id="ProtNLM"/>
    </source>
</evidence>
<reference evidence="1 2" key="1">
    <citation type="submission" date="2024-01" db="EMBL/GenBank/DDBJ databases">
        <title>The diversity of rhizobia nodulating Mimosa spp. in eleven states of Brazil covering several biomes is determined by host plant, location, and edaphic factors.</title>
        <authorList>
            <person name="Rouws L."/>
            <person name="Barauna A."/>
            <person name="Beukes C."/>
            <person name="De Faria S.M."/>
            <person name="Gross E."/>
            <person name="Dos Reis Junior F.B."/>
            <person name="Simon M."/>
            <person name="Maluk M."/>
            <person name="Odee D.W."/>
            <person name="Kenicer G."/>
            <person name="Young J.P.W."/>
            <person name="Reis V.M."/>
            <person name="Zilli J."/>
            <person name="James E.K."/>
        </authorList>
    </citation>
    <scope>NUCLEOTIDE SEQUENCE [LARGE SCALE GENOMIC DNA]</scope>
    <source>
        <strain evidence="1 2">JPY164</strain>
    </source>
</reference>
<proteinExistence type="predicted"/>
<dbReference type="Proteomes" id="UP001390669">
    <property type="component" value="Unassembled WGS sequence"/>
</dbReference>
<dbReference type="EMBL" id="JAYMRW010000011">
    <property type="protein sequence ID" value="MEM5450766.1"/>
    <property type="molecule type" value="Genomic_DNA"/>
</dbReference>
<protein>
    <recommendedName>
        <fullName evidence="3">Phage tail protein</fullName>
    </recommendedName>
</protein>
<accession>A0ABU9SHD7</accession>
<comment type="caution">
    <text evidence="1">The sequence shown here is derived from an EMBL/GenBank/DDBJ whole genome shotgun (WGS) entry which is preliminary data.</text>
</comment>
<sequence length="112" mass="12717">MHRSTHVEPVTRVYGGAERTEYELGNIPDGIEFNAGGFWEERVLISGLIQTWSESTSAQQLMRKFFTAMKKTFKEKVNVYWIGPEAFQFLEKGGRLTLNVSAAPSFDIKIAQ</sequence>
<gene>
    <name evidence="1" type="ORF">VSR33_25105</name>
</gene>
<evidence type="ECO:0000313" key="2">
    <source>
        <dbReference type="Proteomes" id="UP001390669"/>
    </source>
</evidence>
<keyword evidence="2" id="KW-1185">Reference proteome</keyword>